<dbReference type="BioCyc" id="KPNE507522:GI0B-5861-MONOMER"/>
<dbReference type="KEGG" id="kpe:KPK_B0095"/>
<organism evidence="1 2">
    <name type="scientific">Klebsiella variicola (strain 342)</name>
    <name type="common">Klebsiella pneumoniae</name>
    <dbReference type="NCBI Taxonomy" id="507522"/>
    <lineage>
        <taxon>Bacteria</taxon>
        <taxon>Pseudomonadati</taxon>
        <taxon>Pseudomonadota</taxon>
        <taxon>Gammaproteobacteria</taxon>
        <taxon>Enterobacterales</taxon>
        <taxon>Enterobacteriaceae</taxon>
        <taxon>Klebsiella/Raoultella group</taxon>
        <taxon>Klebsiella</taxon>
        <taxon>Klebsiella pneumoniae complex</taxon>
    </lineage>
</organism>
<dbReference type="EMBL" id="CP000966">
    <property type="protein sequence ID" value="ACI12276.1"/>
    <property type="molecule type" value="Genomic_DNA"/>
</dbReference>
<proteinExistence type="predicted"/>
<dbReference type="AlphaFoldDB" id="B5RKQ0"/>
<gene>
    <name evidence="1" type="ordered locus">KPK_B0095</name>
</gene>
<name>B5RKQ0_KLEV3</name>
<keyword evidence="1" id="KW-0614">Plasmid</keyword>
<reference evidence="1 2" key="1">
    <citation type="journal article" date="2008" name="PLoS Genet.">
        <title>Complete genome sequence of the N2-fixing broad host range endophyte Klebsiella pneumoniae 342 and virulence predictions verified in mice.</title>
        <authorList>
            <person name="Fouts D.E."/>
            <person name="Tyler H.L."/>
            <person name="DeBoy R.T."/>
            <person name="Daugherty S."/>
            <person name="Ren Q."/>
            <person name="Badger J.H."/>
            <person name="Durkin A.S."/>
            <person name="Huot H."/>
            <person name="Shrivastava S."/>
            <person name="Kothari S."/>
            <person name="Dodson R.J."/>
            <person name="Mohamoud Y."/>
            <person name="Khouri H."/>
            <person name="Roesch L.F."/>
            <person name="Krogfelt K.A."/>
            <person name="Struve C."/>
            <person name="Triplett E.W."/>
            <person name="Methe B.A."/>
        </authorList>
    </citation>
    <scope>NUCLEOTIDE SEQUENCE [LARGE SCALE GENOMIC DNA]</scope>
    <source>
        <strain evidence="1 2">342</strain>
        <plasmid evidence="2">Plasmid pKP91</plasmid>
    </source>
</reference>
<geneLocation type="plasmid" evidence="1 2">
    <name>pKP91</name>
</geneLocation>
<sequence>MRVICHRFEGGSSHLIRQVEGYLSQFRCYLPGSLRLFIVFWL</sequence>
<protein>
    <submittedName>
        <fullName evidence="1">Uncharacterized protein</fullName>
    </submittedName>
</protein>
<dbReference type="Proteomes" id="UP000001734">
    <property type="component" value="Plasmid pKP91"/>
</dbReference>
<evidence type="ECO:0000313" key="2">
    <source>
        <dbReference type="Proteomes" id="UP000001734"/>
    </source>
</evidence>
<accession>B5RKQ0</accession>
<evidence type="ECO:0000313" key="1">
    <source>
        <dbReference type="EMBL" id="ACI12276.1"/>
    </source>
</evidence>
<dbReference type="HOGENOM" id="CLU_3251523_0_0_6"/>